<evidence type="ECO:0000313" key="3">
    <source>
        <dbReference type="Proteomes" id="UP000617951"/>
    </source>
</evidence>
<name>A0A926HXJ4_9FIRM</name>
<proteinExistence type="predicted"/>
<gene>
    <name evidence="2" type="ORF">H8693_09345</name>
</gene>
<dbReference type="EMBL" id="JACRSS010000005">
    <property type="protein sequence ID" value="MBC8539135.1"/>
    <property type="molecule type" value="Genomic_DNA"/>
</dbReference>
<protein>
    <submittedName>
        <fullName evidence="2">Uncharacterized protein</fullName>
    </submittedName>
</protein>
<sequence>MQNFSSHRPPRSAVYQPPPASQPEAPFPEEHLAGFSPLLASLLSLTIKDGLCNKTAFHLLRDIYPYVSSPDRQTIDGLLEMQQIAGDIASRGPYHGLQPYTMKRALTNREKLFGLLKVLRRYGGRESDATFTQLERALDINDKIQKYSGKPGGPAQDMASMLGLLSQMGGPNGRPGGKGNPGPMGNMGQMAQMMGQMGQMQNMMKMMGNMKNMGNSGAGGSGMDPSMMASLMQMMNGNKT</sequence>
<reference evidence="2" key="1">
    <citation type="submission" date="2020-08" db="EMBL/GenBank/DDBJ databases">
        <title>Genome public.</title>
        <authorList>
            <person name="Liu C."/>
            <person name="Sun Q."/>
        </authorList>
    </citation>
    <scope>NUCLEOTIDE SEQUENCE</scope>
    <source>
        <strain evidence="2">NSJ-63</strain>
    </source>
</reference>
<organism evidence="2 3">
    <name type="scientific">Guopingia tenuis</name>
    <dbReference type="NCBI Taxonomy" id="2763656"/>
    <lineage>
        <taxon>Bacteria</taxon>
        <taxon>Bacillati</taxon>
        <taxon>Bacillota</taxon>
        <taxon>Clostridia</taxon>
        <taxon>Christensenellales</taxon>
        <taxon>Christensenellaceae</taxon>
        <taxon>Guopingia</taxon>
    </lineage>
</organism>
<evidence type="ECO:0000256" key="1">
    <source>
        <dbReference type="SAM" id="MobiDB-lite"/>
    </source>
</evidence>
<dbReference type="RefSeq" id="WP_249280749.1">
    <property type="nucleotide sequence ID" value="NZ_JACRSS010000005.1"/>
</dbReference>
<feature type="region of interest" description="Disordered" evidence="1">
    <location>
        <begin position="1"/>
        <end position="28"/>
    </location>
</feature>
<dbReference type="Proteomes" id="UP000617951">
    <property type="component" value="Unassembled WGS sequence"/>
</dbReference>
<accession>A0A926HXJ4</accession>
<evidence type="ECO:0000313" key="2">
    <source>
        <dbReference type="EMBL" id="MBC8539135.1"/>
    </source>
</evidence>
<comment type="caution">
    <text evidence="2">The sequence shown here is derived from an EMBL/GenBank/DDBJ whole genome shotgun (WGS) entry which is preliminary data.</text>
</comment>
<keyword evidence="3" id="KW-1185">Reference proteome</keyword>
<dbReference type="AlphaFoldDB" id="A0A926HXJ4"/>